<protein>
    <submittedName>
        <fullName evidence="3">Integrase core domain protein</fullName>
    </submittedName>
</protein>
<dbReference type="EMBL" id="LRQT01000008">
    <property type="protein sequence ID" value="KXA65225.1"/>
    <property type="molecule type" value="Genomic_DNA"/>
</dbReference>
<dbReference type="PANTHER" id="PTHR46889">
    <property type="entry name" value="TRANSPOSASE INSF FOR INSERTION SEQUENCE IS3B-RELATED"/>
    <property type="match status" value="1"/>
</dbReference>
<dbReference type="InterPro" id="IPR048020">
    <property type="entry name" value="Transpos_IS3"/>
</dbReference>
<dbReference type="NCBIfam" id="NF033516">
    <property type="entry name" value="transpos_IS3"/>
    <property type="match status" value="1"/>
</dbReference>
<dbReference type="InterPro" id="IPR001584">
    <property type="entry name" value="Integrase_cat-core"/>
</dbReference>
<dbReference type="PROSITE" id="PS50994">
    <property type="entry name" value="INTEGRASE"/>
    <property type="match status" value="1"/>
</dbReference>
<dbReference type="AlphaFoldDB" id="A0A133S6B2"/>
<dbReference type="PATRIC" id="fig|39777.7.peg.438"/>
<comment type="function">
    <text evidence="1">Involved in the transposition of the insertion sequence.</text>
</comment>
<organism evidence="3">
    <name type="scientific">Veillonella atypica</name>
    <dbReference type="NCBI Taxonomy" id="39777"/>
    <lineage>
        <taxon>Bacteria</taxon>
        <taxon>Bacillati</taxon>
        <taxon>Bacillota</taxon>
        <taxon>Negativicutes</taxon>
        <taxon>Veillonellales</taxon>
        <taxon>Veillonellaceae</taxon>
        <taxon>Veillonella</taxon>
    </lineage>
</organism>
<dbReference type="PANTHER" id="PTHR46889:SF4">
    <property type="entry name" value="TRANSPOSASE INSO FOR INSERTION SEQUENCE ELEMENT IS911B-RELATED"/>
    <property type="match status" value="1"/>
</dbReference>
<evidence type="ECO:0000313" key="3">
    <source>
        <dbReference type="EMBL" id="KXA65225.1"/>
    </source>
</evidence>
<dbReference type="SUPFAM" id="SSF53098">
    <property type="entry name" value="Ribonuclease H-like"/>
    <property type="match status" value="1"/>
</dbReference>
<name>A0A133S6B2_9FIRM</name>
<dbReference type="Proteomes" id="UP000070226">
    <property type="component" value="Unassembled WGS sequence"/>
</dbReference>
<dbReference type="InterPro" id="IPR012337">
    <property type="entry name" value="RNaseH-like_sf"/>
</dbReference>
<comment type="caution">
    <text evidence="3">The sequence shown here is derived from an EMBL/GenBank/DDBJ whole genome shotgun (WGS) entry which is preliminary data.</text>
</comment>
<feature type="domain" description="Integrase catalytic" evidence="2">
    <location>
        <begin position="92"/>
        <end position="264"/>
    </location>
</feature>
<sequence length="266" mass="31739">MYWQQRFDRVDPDLQIRIAIEDIRKDHPNYGYRRLLPSLQSRGIVVNKKRLQRIMQKFNLQVIAFSRKSRKYNSYKGVKGRIAPNRIKRRFHCNQPHQKITTDTTEFKYYELDANGALKVRKLYLDPFMDLYNLEIISFSISPTPSAESILSAQKQAIEKTADAKYRRTFHSDRGWGYQMKAYQHNLKVHNIFQSMSRNGNCLDNSPMENFFAILKQELYYGNTFHSYDELKMAIENYIMYYNTKRIKERLNWLSPIDYRLATTAA</sequence>
<evidence type="ECO:0000313" key="4">
    <source>
        <dbReference type="Proteomes" id="UP000070226"/>
    </source>
</evidence>
<dbReference type="Pfam" id="PF13333">
    <property type="entry name" value="rve_2"/>
    <property type="match status" value="1"/>
</dbReference>
<evidence type="ECO:0000256" key="1">
    <source>
        <dbReference type="ARBA" id="ARBA00002286"/>
    </source>
</evidence>
<evidence type="ECO:0000259" key="2">
    <source>
        <dbReference type="PROSITE" id="PS50994"/>
    </source>
</evidence>
<dbReference type="InterPro" id="IPR036397">
    <property type="entry name" value="RNaseH_sf"/>
</dbReference>
<accession>A0A133S6B2</accession>
<reference evidence="3 4" key="1">
    <citation type="submission" date="2016-01" db="EMBL/GenBank/DDBJ databases">
        <authorList>
            <person name="Oliw E.H."/>
        </authorList>
    </citation>
    <scope>NUCLEOTIDE SEQUENCE [LARGE SCALE GENOMIC DNA]</scope>
    <source>
        <strain evidence="3 4">CMW7756B</strain>
    </source>
</reference>
<dbReference type="InterPro" id="IPR050900">
    <property type="entry name" value="Transposase_IS3/IS150/IS904"/>
</dbReference>
<gene>
    <name evidence="3" type="ORF">HMPREF3233_00448</name>
</gene>
<proteinExistence type="predicted"/>
<dbReference type="Pfam" id="PF00665">
    <property type="entry name" value="rve"/>
    <property type="match status" value="1"/>
</dbReference>
<dbReference type="GO" id="GO:0003676">
    <property type="term" value="F:nucleic acid binding"/>
    <property type="evidence" value="ECO:0007669"/>
    <property type="project" value="InterPro"/>
</dbReference>
<dbReference type="GO" id="GO:0015074">
    <property type="term" value="P:DNA integration"/>
    <property type="evidence" value="ECO:0007669"/>
    <property type="project" value="InterPro"/>
</dbReference>
<dbReference type="Pfam" id="PF13276">
    <property type="entry name" value="HTH_21"/>
    <property type="match status" value="1"/>
</dbReference>
<dbReference type="Gene3D" id="3.30.420.10">
    <property type="entry name" value="Ribonuclease H-like superfamily/Ribonuclease H"/>
    <property type="match status" value="1"/>
</dbReference>
<dbReference type="InterPro" id="IPR025948">
    <property type="entry name" value="HTH-like_dom"/>
</dbReference>